<feature type="region of interest" description="Disordered" evidence="1">
    <location>
        <begin position="31"/>
        <end position="84"/>
    </location>
</feature>
<accession>A0A915AFR2</accession>
<evidence type="ECO:0000313" key="3">
    <source>
        <dbReference type="WBParaSite" id="PgR005X_g008_t01"/>
    </source>
</evidence>
<dbReference type="Proteomes" id="UP000887569">
    <property type="component" value="Unplaced"/>
</dbReference>
<dbReference type="AlphaFoldDB" id="A0A915AFR2"/>
<name>A0A915AFR2_PARUN</name>
<feature type="compositionally biased region" description="Polar residues" evidence="1">
    <location>
        <begin position="64"/>
        <end position="74"/>
    </location>
</feature>
<reference evidence="3" key="1">
    <citation type="submission" date="2022-11" db="UniProtKB">
        <authorList>
            <consortium name="WormBaseParasite"/>
        </authorList>
    </citation>
    <scope>IDENTIFICATION</scope>
</reference>
<sequence>MFDSDAAARECNMLKRQSKAIGSLDLAAGRKAIEQDNSDHETPVDETERSPLEMDSRVEGTDGKNLQSNSNLDRNNCGAGNDLA</sequence>
<evidence type="ECO:0000256" key="1">
    <source>
        <dbReference type="SAM" id="MobiDB-lite"/>
    </source>
</evidence>
<proteinExistence type="predicted"/>
<dbReference type="WBParaSite" id="PgR005X_g008_t01">
    <property type="protein sequence ID" value="PgR005X_g008_t01"/>
    <property type="gene ID" value="PgR005X_g008"/>
</dbReference>
<protein>
    <submittedName>
        <fullName evidence="3">Uncharacterized protein</fullName>
    </submittedName>
</protein>
<keyword evidence="2" id="KW-1185">Reference proteome</keyword>
<organism evidence="2 3">
    <name type="scientific">Parascaris univalens</name>
    <name type="common">Nematode worm</name>
    <dbReference type="NCBI Taxonomy" id="6257"/>
    <lineage>
        <taxon>Eukaryota</taxon>
        <taxon>Metazoa</taxon>
        <taxon>Ecdysozoa</taxon>
        <taxon>Nematoda</taxon>
        <taxon>Chromadorea</taxon>
        <taxon>Rhabditida</taxon>
        <taxon>Spirurina</taxon>
        <taxon>Ascaridomorpha</taxon>
        <taxon>Ascaridoidea</taxon>
        <taxon>Ascarididae</taxon>
        <taxon>Parascaris</taxon>
    </lineage>
</organism>
<feature type="compositionally biased region" description="Basic and acidic residues" evidence="1">
    <location>
        <begin position="31"/>
        <end position="62"/>
    </location>
</feature>
<evidence type="ECO:0000313" key="2">
    <source>
        <dbReference type="Proteomes" id="UP000887569"/>
    </source>
</evidence>